<name>A0ABS7J475_9SPHN</name>
<dbReference type="InterPro" id="IPR024072">
    <property type="entry name" value="DHFR-like_dom_sf"/>
</dbReference>
<keyword evidence="3" id="KW-1185">Reference proteome</keyword>
<dbReference type="Gene3D" id="3.40.430.10">
    <property type="entry name" value="Dihydrofolate Reductase, subunit A"/>
    <property type="match status" value="1"/>
</dbReference>
<sequence>MPVTAQLNVTPDGFCDHDDVVIDDDFMRFAIACLDEAQRLVLGRKSYELFVSHWPKAAHDKTLPEMEQKLGQAIDGIDRTLVSRSLETSDWTGTTILPELDRAAAEKLRSQGDILILGSPSVIDQFAQWRLLDRLLLSVHPTMGGNGKRLFDGRIPSEMKFVRGFETGADVRTFEFSL</sequence>
<proteinExistence type="predicted"/>
<dbReference type="RefSeq" id="WP_221556921.1">
    <property type="nucleotide sequence ID" value="NZ_JAIGNO010000003.1"/>
</dbReference>
<comment type="caution">
    <text evidence="2">The sequence shown here is derived from an EMBL/GenBank/DDBJ whole genome shotgun (WGS) entry which is preliminary data.</text>
</comment>
<accession>A0ABS7J475</accession>
<organism evidence="2 3">
    <name type="scientific">Qipengyuania qiaonensis</name>
    <dbReference type="NCBI Taxonomy" id="2867240"/>
    <lineage>
        <taxon>Bacteria</taxon>
        <taxon>Pseudomonadati</taxon>
        <taxon>Pseudomonadota</taxon>
        <taxon>Alphaproteobacteria</taxon>
        <taxon>Sphingomonadales</taxon>
        <taxon>Erythrobacteraceae</taxon>
        <taxon>Qipengyuania</taxon>
    </lineage>
</organism>
<evidence type="ECO:0000313" key="2">
    <source>
        <dbReference type="EMBL" id="MBX7482135.1"/>
    </source>
</evidence>
<dbReference type="InterPro" id="IPR002734">
    <property type="entry name" value="RibDG_C"/>
</dbReference>
<dbReference type="SUPFAM" id="SSF53597">
    <property type="entry name" value="Dihydrofolate reductase-like"/>
    <property type="match status" value="1"/>
</dbReference>
<dbReference type="Pfam" id="PF01872">
    <property type="entry name" value="RibD_C"/>
    <property type="match status" value="1"/>
</dbReference>
<feature type="domain" description="Bacterial bifunctional deaminase-reductase C-terminal" evidence="1">
    <location>
        <begin position="107"/>
        <end position="170"/>
    </location>
</feature>
<gene>
    <name evidence="2" type="ORF">K3174_06300</name>
</gene>
<evidence type="ECO:0000313" key="3">
    <source>
        <dbReference type="Proteomes" id="UP000755104"/>
    </source>
</evidence>
<evidence type="ECO:0000259" key="1">
    <source>
        <dbReference type="Pfam" id="PF01872"/>
    </source>
</evidence>
<reference evidence="2 3" key="1">
    <citation type="submission" date="2021-08" db="EMBL/GenBank/DDBJ databases">
        <title>Comparative Genomics Analysis of the Genus Qipengyuania Reveals Extensive Genetic Diversity and Metabolic Versatility, Including the Description of Fifteen Novel Species.</title>
        <authorList>
            <person name="Liu Y."/>
        </authorList>
    </citation>
    <scope>NUCLEOTIDE SEQUENCE [LARGE SCALE GENOMIC DNA]</scope>
    <source>
        <strain evidence="2 3">6D47A</strain>
    </source>
</reference>
<dbReference type="Proteomes" id="UP000755104">
    <property type="component" value="Unassembled WGS sequence"/>
</dbReference>
<protein>
    <submittedName>
        <fullName evidence="2">Dihydrofolate reductase family protein</fullName>
    </submittedName>
</protein>
<dbReference type="EMBL" id="JAIGNO010000003">
    <property type="protein sequence ID" value="MBX7482135.1"/>
    <property type="molecule type" value="Genomic_DNA"/>
</dbReference>